<evidence type="ECO:0000259" key="1">
    <source>
        <dbReference type="Pfam" id="PF00534"/>
    </source>
</evidence>
<comment type="caution">
    <text evidence="3">The sequence shown here is derived from an EMBL/GenBank/DDBJ whole genome shotgun (WGS) entry which is preliminary data.</text>
</comment>
<gene>
    <name evidence="3" type="ORF">FHS19_000386</name>
</gene>
<dbReference type="PANTHER" id="PTHR12526:SF630">
    <property type="entry name" value="GLYCOSYLTRANSFERASE"/>
    <property type="match status" value="1"/>
</dbReference>
<feature type="domain" description="Glycosyltransferase subfamily 4-like N-terminal" evidence="2">
    <location>
        <begin position="14"/>
        <end position="153"/>
    </location>
</feature>
<dbReference type="RefSeq" id="WP_183577811.1">
    <property type="nucleotide sequence ID" value="NZ_JACHXJ010000001.1"/>
</dbReference>
<dbReference type="Pfam" id="PF00534">
    <property type="entry name" value="Glycos_transf_1"/>
    <property type="match status" value="1"/>
</dbReference>
<name>A0A839TGI2_9BACL</name>
<evidence type="ECO:0000313" key="3">
    <source>
        <dbReference type="EMBL" id="MBB3125732.1"/>
    </source>
</evidence>
<dbReference type="SUPFAM" id="SSF53756">
    <property type="entry name" value="UDP-Glycosyltransferase/glycogen phosphorylase"/>
    <property type="match status" value="1"/>
</dbReference>
<dbReference type="Proteomes" id="UP000517523">
    <property type="component" value="Unassembled WGS sequence"/>
</dbReference>
<feature type="domain" description="Glycosyl transferase family 1" evidence="1">
    <location>
        <begin position="198"/>
        <end position="306"/>
    </location>
</feature>
<dbReference type="InterPro" id="IPR001296">
    <property type="entry name" value="Glyco_trans_1"/>
</dbReference>
<accession>A0A839TGI2</accession>
<dbReference type="Gene3D" id="3.40.50.2000">
    <property type="entry name" value="Glycogen Phosphorylase B"/>
    <property type="match status" value="2"/>
</dbReference>
<organism evidence="3 4">
    <name type="scientific">Paenibacillus rhizosphaerae</name>
    <dbReference type="NCBI Taxonomy" id="297318"/>
    <lineage>
        <taxon>Bacteria</taxon>
        <taxon>Bacillati</taxon>
        <taxon>Bacillota</taxon>
        <taxon>Bacilli</taxon>
        <taxon>Bacillales</taxon>
        <taxon>Paenibacillaceae</taxon>
        <taxon>Paenibacillus</taxon>
    </lineage>
</organism>
<sequence>MKIVFIGPLPPPRGGVSVHLSRLSAVMEQQGIDYEIYNEEAKGAARSPHVHPLNRYRRFLFKIPFLKGDILHFHTIDPRLRSLLGLYKRLGQKIILTVHGVNLEDQIRHSGPLRRRILLRSLKSIDLIICVNEDTTRFLRERGFRHDQVVTIPAYIHPPDRAEEARAIPAGVYTFLEEADFAICANGYVRFYRGEDLYGFDLLIQLMKELRGRGSRIRLLIAVMGVSVQSGEERNHYMRLQRELDEHGLNGDVMFYEVDDTEFYPILKKSHLFIRPTNTDGYGMSIAESLHGRIPCAASDVCRRPEGTVVFRSRDLADLAAKVSDIIERYPHYKEQLQNLQVRDYAAELIQVYSSIAGKESPSGKPAVEVYGK</sequence>
<keyword evidence="3" id="KW-0808">Transferase</keyword>
<protein>
    <submittedName>
        <fullName evidence="3">Glycosyltransferase involved in cell wall biosynthesis</fullName>
    </submittedName>
</protein>
<dbReference type="Pfam" id="PF13439">
    <property type="entry name" value="Glyco_transf_4"/>
    <property type="match status" value="1"/>
</dbReference>
<dbReference type="PANTHER" id="PTHR12526">
    <property type="entry name" value="GLYCOSYLTRANSFERASE"/>
    <property type="match status" value="1"/>
</dbReference>
<reference evidence="3 4" key="1">
    <citation type="submission" date="2020-08" db="EMBL/GenBank/DDBJ databases">
        <title>Genomic Encyclopedia of Type Strains, Phase III (KMG-III): the genomes of soil and plant-associated and newly described type strains.</title>
        <authorList>
            <person name="Whitman W."/>
        </authorList>
    </citation>
    <scope>NUCLEOTIDE SEQUENCE [LARGE SCALE GENOMIC DNA]</scope>
    <source>
        <strain evidence="3 4">CECT 5831</strain>
    </source>
</reference>
<dbReference type="CDD" id="cd03801">
    <property type="entry name" value="GT4_PimA-like"/>
    <property type="match status" value="1"/>
</dbReference>
<evidence type="ECO:0000313" key="4">
    <source>
        <dbReference type="Proteomes" id="UP000517523"/>
    </source>
</evidence>
<dbReference type="EMBL" id="JACHXJ010000001">
    <property type="protein sequence ID" value="MBB3125732.1"/>
    <property type="molecule type" value="Genomic_DNA"/>
</dbReference>
<evidence type="ECO:0000259" key="2">
    <source>
        <dbReference type="Pfam" id="PF13439"/>
    </source>
</evidence>
<dbReference type="AlphaFoldDB" id="A0A839TGI2"/>
<dbReference type="InterPro" id="IPR028098">
    <property type="entry name" value="Glyco_trans_4-like_N"/>
</dbReference>
<dbReference type="GO" id="GO:0016757">
    <property type="term" value="F:glycosyltransferase activity"/>
    <property type="evidence" value="ECO:0007669"/>
    <property type="project" value="InterPro"/>
</dbReference>
<proteinExistence type="predicted"/>